<protein>
    <submittedName>
        <fullName evidence="1">Uncharacterized protein</fullName>
    </submittedName>
</protein>
<reference evidence="1" key="1">
    <citation type="submission" date="2021-10" db="EMBL/GenBank/DDBJ databases">
        <authorList>
            <person name="Piombo E."/>
        </authorList>
    </citation>
    <scope>NUCLEOTIDE SEQUENCE</scope>
</reference>
<dbReference type="OrthoDB" id="4158087at2759"/>
<accession>A0A9N9W0Y4</accession>
<dbReference type="EMBL" id="CABFOC020000002">
    <property type="protein sequence ID" value="CAH0038767.1"/>
    <property type="molecule type" value="Genomic_DNA"/>
</dbReference>
<dbReference type="Proteomes" id="UP000775872">
    <property type="component" value="Unassembled WGS sequence"/>
</dbReference>
<gene>
    <name evidence="1" type="ORF">CSOL1703_00003360</name>
</gene>
<organism evidence="1 2">
    <name type="scientific">Clonostachys solani</name>
    <dbReference type="NCBI Taxonomy" id="160281"/>
    <lineage>
        <taxon>Eukaryota</taxon>
        <taxon>Fungi</taxon>
        <taxon>Dikarya</taxon>
        <taxon>Ascomycota</taxon>
        <taxon>Pezizomycotina</taxon>
        <taxon>Sordariomycetes</taxon>
        <taxon>Hypocreomycetidae</taxon>
        <taxon>Hypocreales</taxon>
        <taxon>Bionectriaceae</taxon>
        <taxon>Clonostachys</taxon>
    </lineage>
</organism>
<name>A0A9N9W0Y4_9HYPO</name>
<comment type="caution">
    <text evidence="1">The sequence shown here is derived from an EMBL/GenBank/DDBJ whole genome shotgun (WGS) entry which is preliminary data.</text>
</comment>
<sequence>MKKFAFVSVDNRGKATDTLQVRSHCMRGKNRREDSRRSRRALRQREAEIAAQTAINQIPNDKLGLSSKNIWERQNMPYQPILDYKLLPDSLSQGSVDLLYQYGRLKEAIYPIDNCVEFEIIQDDYIGWFTTESAFVQSILFMGSALQDLAVQRTLTRTSLFHLRKTLSLLNDALSNRQEYLNDALLYTVFNLSLIATIIGEDEAFNIHLSGIRKLMQLRNQQTRERINSRLGFKISRLELSAYTSTGTLPPLPIGPLCWQSCYRNTTSSPDETLSLRAAIVDNIQLRTILYDLRHLADRINWKYVGARRLTGVEFQGSISSIQSRLLRLTVDPEDIESECMRLGMLAFLSTTLHVPGKILPSAYLATQLKKLCGEIAVSGTSSRYMVLWLLIVGSISVFAPDEPWIRARWAEVSDVDLVWEELELHLRDILWIDCIHGEPARKAFAMITNVRSSTLTVM</sequence>
<keyword evidence="2" id="KW-1185">Reference proteome</keyword>
<dbReference type="PANTHER" id="PTHR37540">
    <property type="entry name" value="TRANSCRIPTION FACTOR (ACR-2), PUTATIVE-RELATED-RELATED"/>
    <property type="match status" value="1"/>
</dbReference>
<proteinExistence type="predicted"/>
<dbReference type="PANTHER" id="PTHR37540:SF5">
    <property type="entry name" value="TRANSCRIPTION FACTOR DOMAIN-CONTAINING PROTEIN"/>
    <property type="match status" value="1"/>
</dbReference>
<dbReference type="AlphaFoldDB" id="A0A9N9W0Y4"/>
<evidence type="ECO:0000313" key="1">
    <source>
        <dbReference type="EMBL" id="CAH0038767.1"/>
    </source>
</evidence>
<evidence type="ECO:0000313" key="2">
    <source>
        <dbReference type="Proteomes" id="UP000775872"/>
    </source>
</evidence>